<evidence type="ECO:0000256" key="1">
    <source>
        <dbReference type="SAM" id="Coils"/>
    </source>
</evidence>
<dbReference type="Proteomes" id="UP001139646">
    <property type="component" value="Unassembled WGS sequence"/>
</dbReference>
<keyword evidence="1" id="KW-0175">Coiled coil</keyword>
<evidence type="ECO:0000313" key="2">
    <source>
        <dbReference type="EMBL" id="MCI2286120.1"/>
    </source>
</evidence>
<dbReference type="RefSeq" id="WP_242289332.1">
    <property type="nucleotide sequence ID" value="NZ_JAKKSL010000007.1"/>
</dbReference>
<protein>
    <submittedName>
        <fullName evidence="2">Uncharacterized protein</fullName>
    </submittedName>
</protein>
<organism evidence="2 3">
    <name type="scientific">Colwellia maritima</name>
    <dbReference type="NCBI Taxonomy" id="2912588"/>
    <lineage>
        <taxon>Bacteria</taxon>
        <taxon>Pseudomonadati</taxon>
        <taxon>Pseudomonadota</taxon>
        <taxon>Gammaproteobacteria</taxon>
        <taxon>Alteromonadales</taxon>
        <taxon>Colwelliaceae</taxon>
        <taxon>Colwellia</taxon>
    </lineage>
</organism>
<evidence type="ECO:0000313" key="3">
    <source>
        <dbReference type="Proteomes" id="UP001139646"/>
    </source>
</evidence>
<gene>
    <name evidence="2" type="ORF">L3081_25205</name>
</gene>
<dbReference type="EMBL" id="JAKKSL010000007">
    <property type="protein sequence ID" value="MCI2286120.1"/>
    <property type="molecule type" value="Genomic_DNA"/>
</dbReference>
<proteinExistence type="predicted"/>
<name>A0ABS9X7A6_9GAMM</name>
<comment type="caution">
    <text evidence="2">The sequence shown here is derived from an EMBL/GenBank/DDBJ whole genome shotgun (WGS) entry which is preliminary data.</text>
</comment>
<sequence>MKQNGELTPSNLVNEILSELEFSGETVHQVISGMGLSEKQLARCLAEFSSVLHAPVVETNLQATEMLEHLIEVGMDYPVFYREKLIAYCKDSNNTSALLSYESLHVKVLKDSNYLPELLLRLEVQISELKQEINDTEIEIQAISPESEQYVWLQRVKQAFRQDTPRKLIACSERVDETAKEYKRLSSVKASREFLLIKVAQYYDQIGGDEKLNSTIEQLINTETLLIGLAVERDELNSVLTDKNIVRFQNSIRFIALGGVDKLKQLETDLNDIELKQEQLNAEVVVLNNKEIQCYARLASAQLFVHEGGYL</sequence>
<keyword evidence="3" id="KW-1185">Reference proteome</keyword>
<accession>A0ABS9X7A6</accession>
<reference evidence="2" key="1">
    <citation type="submission" date="2022-01" db="EMBL/GenBank/DDBJ databases">
        <title>Colwellia maritima, isolated from seawater.</title>
        <authorList>
            <person name="Kristyanto S."/>
            <person name="Jung J."/>
            <person name="Jeon C.O."/>
        </authorList>
    </citation>
    <scope>NUCLEOTIDE SEQUENCE</scope>
    <source>
        <strain evidence="2">MSW7</strain>
    </source>
</reference>
<feature type="coiled-coil region" evidence="1">
    <location>
        <begin position="263"/>
        <end position="290"/>
    </location>
</feature>